<keyword evidence="2" id="KW-1185">Reference proteome</keyword>
<sequence length="79" mass="8987">MLSPGRFDNINVFGMGNPSSFKSEWSGAMVSQRKPTPQKKRVVIRVEFAKNFNISFWKRHAPRNISNGPIEFPENHAVA</sequence>
<protein>
    <submittedName>
        <fullName evidence="1">Uncharacterized protein</fullName>
    </submittedName>
</protein>
<dbReference type="Proteomes" id="UP000265520">
    <property type="component" value="Unassembled WGS sequence"/>
</dbReference>
<proteinExistence type="predicted"/>
<evidence type="ECO:0000313" key="2">
    <source>
        <dbReference type="Proteomes" id="UP000265520"/>
    </source>
</evidence>
<organism evidence="1 2">
    <name type="scientific">Trifolium medium</name>
    <dbReference type="NCBI Taxonomy" id="97028"/>
    <lineage>
        <taxon>Eukaryota</taxon>
        <taxon>Viridiplantae</taxon>
        <taxon>Streptophyta</taxon>
        <taxon>Embryophyta</taxon>
        <taxon>Tracheophyta</taxon>
        <taxon>Spermatophyta</taxon>
        <taxon>Magnoliopsida</taxon>
        <taxon>eudicotyledons</taxon>
        <taxon>Gunneridae</taxon>
        <taxon>Pentapetalae</taxon>
        <taxon>rosids</taxon>
        <taxon>fabids</taxon>
        <taxon>Fabales</taxon>
        <taxon>Fabaceae</taxon>
        <taxon>Papilionoideae</taxon>
        <taxon>50 kb inversion clade</taxon>
        <taxon>NPAAA clade</taxon>
        <taxon>Hologalegina</taxon>
        <taxon>IRL clade</taxon>
        <taxon>Trifolieae</taxon>
        <taxon>Trifolium</taxon>
    </lineage>
</organism>
<evidence type="ECO:0000313" key="1">
    <source>
        <dbReference type="EMBL" id="MCI44652.1"/>
    </source>
</evidence>
<dbReference type="AlphaFoldDB" id="A0A392S871"/>
<accession>A0A392S871</accession>
<name>A0A392S871_9FABA</name>
<reference evidence="1 2" key="1">
    <citation type="journal article" date="2018" name="Front. Plant Sci.">
        <title>Red Clover (Trifolium pratense) and Zigzag Clover (T. medium) - A Picture of Genomic Similarities and Differences.</title>
        <authorList>
            <person name="Dluhosova J."/>
            <person name="Istvanek J."/>
            <person name="Nedelnik J."/>
            <person name="Repkova J."/>
        </authorList>
    </citation>
    <scope>NUCLEOTIDE SEQUENCE [LARGE SCALE GENOMIC DNA]</scope>
    <source>
        <strain evidence="2">cv. 10/8</strain>
        <tissue evidence="1">Leaf</tissue>
    </source>
</reference>
<dbReference type="EMBL" id="LXQA010333529">
    <property type="protein sequence ID" value="MCI44652.1"/>
    <property type="molecule type" value="Genomic_DNA"/>
</dbReference>
<comment type="caution">
    <text evidence="1">The sequence shown here is derived from an EMBL/GenBank/DDBJ whole genome shotgun (WGS) entry which is preliminary data.</text>
</comment>